<feature type="repeat" description="ANK" evidence="16">
    <location>
        <begin position="593"/>
        <end position="625"/>
    </location>
</feature>
<evidence type="ECO:0000313" key="20">
    <source>
        <dbReference type="Proteomes" id="UP001066276"/>
    </source>
</evidence>
<accession>A0AAV7V474</accession>
<dbReference type="PROSITE" id="PS50297">
    <property type="entry name" value="ANK_REP_REGION"/>
    <property type="match status" value="3"/>
</dbReference>
<proteinExistence type="inferred from homology"/>
<keyword evidence="9" id="KW-0802">TPR repeat</keyword>
<feature type="coiled-coil region" evidence="17">
    <location>
        <begin position="8"/>
        <end position="54"/>
    </location>
</feature>
<keyword evidence="20" id="KW-1185">Reference proteome</keyword>
<dbReference type="InterPro" id="IPR001611">
    <property type="entry name" value="Leu-rich_rpt"/>
</dbReference>
<evidence type="ECO:0000256" key="8">
    <source>
        <dbReference type="ARBA" id="ARBA00022763"/>
    </source>
</evidence>
<dbReference type="Pfam" id="PF12796">
    <property type="entry name" value="Ank_2"/>
    <property type="match status" value="1"/>
</dbReference>
<evidence type="ECO:0000256" key="9">
    <source>
        <dbReference type="ARBA" id="ARBA00022803"/>
    </source>
</evidence>
<dbReference type="PRINTS" id="PR01415">
    <property type="entry name" value="ANKYRIN"/>
</dbReference>
<evidence type="ECO:0000256" key="5">
    <source>
        <dbReference type="ARBA" id="ARBA00022454"/>
    </source>
</evidence>
<dbReference type="SMART" id="SM00028">
    <property type="entry name" value="TPR"/>
    <property type="match status" value="7"/>
</dbReference>
<feature type="region of interest" description="Disordered" evidence="18">
    <location>
        <begin position="467"/>
        <end position="505"/>
    </location>
</feature>
<dbReference type="PANTHER" id="PTHR46358">
    <property type="entry name" value="TONSOKU-LIKE PROTEIN"/>
    <property type="match status" value="1"/>
</dbReference>
<evidence type="ECO:0000256" key="18">
    <source>
        <dbReference type="SAM" id="MobiDB-lite"/>
    </source>
</evidence>
<dbReference type="Gene3D" id="1.25.40.10">
    <property type="entry name" value="Tetratricopeptide repeat domain"/>
    <property type="match status" value="2"/>
</dbReference>
<feature type="compositionally biased region" description="Acidic residues" evidence="18">
    <location>
        <begin position="756"/>
        <end position="768"/>
    </location>
</feature>
<dbReference type="InterPro" id="IPR011990">
    <property type="entry name" value="TPR-like_helical_dom_sf"/>
</dbReference>
<evidence type="ECO:0000256" key="6">
    <source>
        <dbReference type="ARBA" id="ARBA00022614"/>
    </source>
</evidence>
<feature type="repeat" description="ANK" evidence="16">
    <location>
        <begin position="524"/>
        <end position="556"/>
    </location>
</feature>
<name>A0AAV7V474_PLEWA</name>
<evidence type="ECO:0000256" key="14">
    <source>
        <dbReference type="ARBA" id="ARBA00030801"/>
    </source>
</evidence>
<keyword evidence="12" id="KW-0234">DNA repair</keyword>
<dbReference type="Pfam" id="PF13516">
    <property type="entry name" value="LRR_6"/>
    <property type="match status" value="3"/>
</dbReference>
<dbReference type="InterPro" id="IPR002110">
    <property type="entry name" value="Ankyrin_rpt"/>
</dbReference>
<evidence type="ECO:0000256" key="10">
    <source>
        <dbReference type="ARBA" id="ARBA00022853"/>
    </source>
</evidence>
<dbReference type="SMART" id="SM00368">
    <property type="entry name" value="LRR_RI"/>
    <property type="match status" value="6"/>
</dbReference>
<keyword evidence="8" id="KW-0227">DNA damage</keyword>
<feature type="compositionally biased region" description="Acidic residues" evidence="18">
    <location>
        <begin position="475"/>
        <end position="503"/>
    </location>
</feature>
<organism evidence="19 20">
    <name type="scientific">Pleurodeles waltl</name>
    <name type="common">Iberian ribbed newt</name>
    <dbReference type="NCBI Taxonomy" id="8319"/>
    <lineage>
        <taxon>Eukaryota</taxon>
        <taxon>Metazoa</taxon>
        <taxon>Chordata</taxon>
        <taxon>Craniata</taxon>
        <taxon>Vertebrata</taxon>
        <taxon>Euteleostomi</taxon>
        <taxon>Amphibia</taxon>
        <taxon>Batrachia</taxon>
        <taxon>Caudata</taxon>
        <taxon>Salamandroidea</taxon>
        <taxon>Salamandridae</taxon>
        <taxon>Pleurodelinae</taxon>
        <taxon>Pleurodeles</taxon>
    </lineage>
</organism>
<keyword evidence="11 16" id="KW-0040">ANK repeat</keyword>
<keyword evidence="5" id="KW-0158">Chromosome</keyword>
<dbReference type="EMBL" id="JANPWB010000004">
    <property type="protein sequence ID" value="KAJ1195075.1"/>
    <property type="molecule type" value="Genomic_DNA"/>
</dbReference>
<keyword evidence="7" id="KW-0677">Repeat</keyword>
<reference evidence="19" key="1">
    <citation type="journal article" date="2022" name="bioRxiv">
        <title>Sequencing and chromosome-scale assembly of the giantPleurodeles waltlgenome.</title>
        <authorList>
            <person name="Brown T."/>
            <person name="Elewa A."/>
            <person name="Iarovenko S."/>
            <person name="Subramanian E."/>
            <person name="Araus A.J."/>
            <person name="Petzold A."/>
            <person name="Susuki M."/>
            <person name="Suzuki K.-i.T."/>
            <person name="Hayashi T."/>
            <person name="Toyoda A."/>
            <person name="Oliveira C."/>
            <person name="Osipova E."/>
            <person name="Leigh N.D."/>
            <person name="Simon A."/>
            <person name="Yun M.H."/>
        </authorList>
    </citation>
    <scope>NUCLEOTIDE SEQUENCE</scope>
    <source>
        <strain evidence="19">20211129_DDA</strain>
        <tissue evidence="19">Liver</tissue>
    </source>
</reference>
<feature type="repeat" description="ANK" evidence="16">
    <location>
        <begin position="557"/>
        <end position="589"/>
    </location>
</feature>
<keyword evidence="6" id="KW-0433">Leucine-rich repeat</keyword>
<feature type="compositionally biased region" description="Basic and acidic residues" evidence="18">
    <location>
        <begin position="897"/>
        <end position="906"/>
    </location>
</feature>
<dbReference type="Gene3D" id="3.80.10.10">
    <property type="entry name" value="Ribonuclease Inhibitor"/>
    <property type="match status" value="3"/>
</dbReference>
<comment type="similarity">
    <text evidence="3">Belongs to the Tonsoku family.</text>
</comment>
<evidence type="ECO:0000256" key="17">
    <source>
        <dbReference type="SAM" id="Coils"/>
    </source>
</evidence>
<dbReference type="SMART" id="SM00248">
    <property type="entry name" value="ANK"/>
    <property type="match status" value="3"/>
</dbReference>
<evidence type="ECO:0000256" key="15">
    <source>
        <dbReference type="ARBA" id="ARBA00033240"/>
    </source>
</evidence>
<dbReference type="Gene3D" id="1.25.40.20">
    <property type="entry name" value="Ankyrin repeat-containing domain"/>
    <property type="match status" value="1"/>
</dbReference>
<dbReference type="GO" id="GO:0000724">
    <property type="term" value="P:double-strand break repair via homologous recombination"/>
    <property type="evidence" value="ECO:0007669"/>
    <property type="project" value="TreeGrafter"/>
</dbReference>
<dbReference type="SUPFAM" id="SSF48452">
    <property type="entry name" value="TPR-like"/>
    <property type="match status" value="3"/>
</dbReference>
<evidence type="ECO:0000256" key="11">
    <source>
        <dbReference type="ARBA" id="ARBA00023043"/>
    </source>
</evidence>
<dbReference type="GO" id="GO:0043596">
    <property type="term" value="C:nuclear replication fork"/>
    <property type="evidence" value="ECO:0007669"/>
    <property type="project" value="TreeGrafter"/>
</dbReference>
<dbReference type="PANTHER" id="PTHR46358:SF1">
    <property type="entry name" value="TONSOKU-LIKE PROTEIN"/>
    <property type="match status" value="1"/>
</dbReference>
<dbReference type="GO" id="GO:0031297">
    <property type="term" value="P:replication fork processing"/>
    <property type="evidence" value="ECO:0007669"/>
    <property type="project" value="TreeGrafter"/>
</dbReference>
<feature type="region of interest" description="Disordered" evidence="18">
    <location>
        <begin position="690"/>
        <end position="780"/>
    </location>
</feature>
<keyword evidence="10" id="KW-0156">Chromatin regulator</keyword>
<dbReference type="InterPro" id="IPR032675">
    <property type="entry name" value="LRR_dom_sf"/>
</dbReference>
<evidence type="ECO:0000256" key="16">
    <source>
        <dbReference type="PROSITE-ProRule" id="PRU00023"/>
    </source>
</evidence>
<dbReference type="Pfam" id="PF13424">
    <property type="entry name" value="TPR_12"/>
    <property type="match status" value="2"/>
</dbReference>
<evidence type="ECO:0000256" key="3">
    <source>
        <dbReference type="ARBA" id="ARBA00010999"/>
    </source>
</evidence>
<keyword evidence="13" id="KW-0539">Nucleus</keyword>
<sequence length="1460" mass="163359">MSGPIKEIRQLEKAKVKAQKAHNLQEEATVCNQLGELLAKNGQFREAIEEHRQELQICEGVHDVIGAAVANRKIGECLAELGNYEAALKHQRRHLELAHSVSNDIEEQRAWATIGRTYLYIYESSQSSESLRQAQNAFLKSLAIVDERLEGKVSSRELNEMRARLFLNLGFLYDSMKDPAKCNYYIRKSVFISEQTHLYEDLYRANYNLGSIHFRNGEHSKAIRCWEAAKECAKKMKEKLMESECFANIGQVLLSLGDFVAAKRSLKKAYRLGLQPAELQIVRKNLKYAIKGCHLEERLADLVEGDQQGALSLNEQLGDLFCKVQCYRKAIEHYKMQLKCAEALKKPERERAVIHVSLAFTFGDLKDYKQALHHCQAELELRRGNPLEECKTWLSIALVKEDAGQEYEELENCFTNALRCAEQAGKPKLQRRVLKQLHSLQQKAGRPEAHHTQERLQEFCLQQGWSSDAESGESSGEEELENSEPVEESDLELSETDEDEDLEGYEKVVPGRRKVNQWNRRNEKGETTLHRACIEGNLKQVQYVVEKGHPLNPRDYCGWTPLHEACNHGHLEIVQFLLEHGANINDPGGPLCDGITPLHDALACGNFEVAQLLIQRGASATQRNGKGETPLGSLLEWTKMYGKHLDQETSQKRKDTERLLKEALSGKFHQAAIQTTRDFQDSELFDAENSQSLTQSLSHSETTVCRTGEPRRRSSGSSRMQGSSLKNFTSRLSSDSEEHNREYLPVSSPPSGRALEEEDLTEEHEDDCMTPLRPVKKRPRLMDHNALSETGRTNVSKQLNVHESLANVDSDNYSHLGKSGHKEADLDLPNAGRVAYQNTIRNLGSAKTIRLTQTLGDSTTTLQDPKTRVALIPADQYIADDWLEDDLGMANPKKRSRCDPLSRLEEATGTGTDSDDSESFLPRDRLVPQRSTNRSLSLGKKRSRQTRLTQIVDRTVVGRTKSTSCGNRETDKNASIPRVTDASIRHTPAFPRTENRIQMPVLHPGTTVNPAVPPPLRVRVRVEDNIFLIPVPHSGSETRPVSWLEEQASKRYYQMCGLLPRLTLKKEGALLASQDLILHVLQSNEEVLAEVHSWDLPPLTDRYKKACLSLDVAEHRLVLKTLEQQENSTSFRLCNLSLRGRNLTPLLRALKLQASIRQLHLSGNCIDDQVAEELLSTVATMPNLTLLDLSSNQMTHEGLAKLCPATGISSEDTFKNLEELNLSINPLGDGCSQPLASLIRSCPVLSTLHLQACGLTAKFLQHYRLLLADALKEAVHLKTLILSHNSLGSTGVELILKSLPHQTITGLELGAIATIPRDNPLMDAVVRYLSQDGCALTRLNLSGNHLTEDALRDFSRCLLLCPSLVSLDLSGNSGIGLLGLELLLAAVRERNCGLKYLNLAGCSIRGPLNTSTLDGISSNLQELQLCTSHLTKSDKESLMQAWPSGPGLVSRQQKLFWKSL</sequence>
<feature type="region of interest" description="Disordered" evidence="18">
    <location>
        <begin position="888"/>
        <end position="945"/>
    </location>
</feature>
<dbReference type="GO" id="GO:0006325">
    <property type="term" value="P:chromatin organization"/>
    <property type="evidence" value="ECO:0007669"/>
    <property type="project" value="UniProtKB-KW"/>
</dbReference>
<evidence type="ECO:0000256" key="7">
    <source>
        <dbReference type="ARBA" id="ARBA00022737"/>
    </source>
</evidence>
<feature type="compositionally biased region" description="Polar residues" evidence="18">
    <location>
        <begin position="690"/>
        <end position="705"/>
    </location>
</feature>
<comment type="caution">
    <text evidence="19">The sequence shown here is derived from an EMBL/GenBank/DDBJ whole genome shotgun (WGS) entry which is preliminary data.</text>
</comment>
<dbReference type="SUPFAM" id="SSF52047">
    <property type="entry name" value="RNI-like"/>
    <property type="match status" value="1"/>
</dbReference>
<comment type="subcellular location">
    <subcellularLocation>
        <location evidence="2">Chromosome</location>
    </subcellularLocation>
    <subcellularLocation>
        <location evidence="1">Nucleus</location>
    </subcellularLocation>
</comment>
<evidence type="ECO:0000313" key="19">
    <source>
        <dbReference type="EMBL" id="KAJ1195075.1"/>
    </source>
</evidence>
<dbReference type="Proteomes" id="UP001066276">
    <property type="component" value="Chromosome 2_2"/>
</dbReference>
<feature type="compositionally biased region" description="Low complexity" evidence="18">
    <location>
        <begin position="715"/>
        <end position="724"/>
    </location>
</feature>
<evidence type="ECO:0000256" key="13">
    <source>
        <dbReference type="ARBA" id="ARBA00023242"/>
    </source>
</evidence>
<evidence type="ECO:0000256" key="1">
    <source>
        <dbReference type="ARBA" id="ARBA00004123"/>
    </source>
</evidence>
<evidence type="ECO:0000256" key="12">
    <source>
        <dbReference type="ARBA" id="ARBA00023204"/>
    </source>
</evidence>
<dbReference type="SUPFAM" id="SSF48403">
    <property type="entry name" value="Ankyrin repeat"/>
    <property type="match status" value="1"/>
</dbReference>
<dbReference type="PROSITE" id="PS51450">
    <property type="entry name" value="LRR"/>
    <property type="match status" value="1"/>
</dbReference>
<evidence type="ECO:0000256" key="2">
    <source>
        <dbReference type="ARBA" id="ARBA00004286"/>
    </source>
</evidence>
<gene>
    <name evidence="19" type="ORF">NDU88_004358</name>
</gene>
<dbReference type="PROSITE" id="PS50088">
    <property type="entry name" value="ANK_REPEAT"/>
    <property type="match status" value="3"/>
</dbReference>
<evidence type="ECO:0000256" key="4">
    <source>
        <dbReference type="ARBA" id="ARBA00017829"/>
    </source>
</evidence>
<dbReference type="InterPro" id="IPR036770">
    <property type="entry name" value="Ankyrin_rpt-contain_sf"/>
</dbReference>
<dbReference type="InterPro" id="IPR052311">
    <property type="entry name" value="MMS22L-TONSL_complex_comp"/>
</dbReference>
<keyword evidence="17" id="KW-0175">Coiled coil</keyword>
<protein>
    <recommendedName>
        <fullName evidence="4">Tonsoku-like protein</fullName>
    </recommendedName>
    <alternativeName>
        <fullName evidence="15">NF-kappa-B inhibitor-like protein 2</fullName>
    </alternativeName>
    <alternativeName>
        <fullName evidence="14">Nuclear factor of kappa light polypeptide gene enhancer in B-cells inhibitor-like 2</fullName>
    </alternativeName>
</protein>
<dbReference type="InterPro" id="IPR019734">
    <property type="entry name" value="TPR_rpt"/>
</dbReference>